<protein>
    <submittedName>
        <fullName evidence="2">Uncharacterized protein</fullName>
    </submittedName>
</protein>
<dbReference type="Gramene" id="Mp1g24570.1">
    <property type="protein sequence ID" value="Mp1g24570.1.cds1"/>
    <property type="gene ID" value="Mp1g24570"/>
</dbReference>
<accession>A0A2R6WSI1</accession>
<evidence type="ECO:0000313" key="3">
    <source>
        <dbReference type="Proteomes" id="UP000244005"/>
    </source>
</evidence>
<gene>
    <name evidence="2" type="ORF">MARPO_0061s0065</name>
</gene>
<dbReference type="AlphaFoldDB" id="A0A2R6WSI1"/>
<feature type="compositionally biased region" description="Polar residues" evidence="1">
    <location>
        <begin position="13"/>
        <end position="22"/>
    </location>
</feature>
<dbReference type="Proteomes" id="UP000244005">
    <property type="component" value="Unassembled WGS sequence"/>
</dbReference>
<feature type="region of interest" description="Disordered" evidence="1">
    <location>
        <begin position="1"/>
        <end position="75"/>
    </location>
</feature>
<organism evidence="2 3">
    <name type="scientific">Marchantia polymorpha</name>
    <name type="common">Common liverwort</name>
    <name type="synonym">Marchantia aquatica</name>
    <dbReference type="NCBI Taxonomy" id="3197"/>
    <lineage>
        <taxon>Eukaryota</taxon>
        <taxon>Viridiplantae</taxon>
        <taxon>Streptophyta</taxon>
        <taxon>Embryophyta</taxon>
        <taxon>Marchantiophyta</taxon>
        <taxon>Marchantiopsida</taxon>
        <taxon>Marchantiidae</taxon>
        <taxon>Marchantiales</taxon>
        <taxon>Marchantiaceae</taxon>
        <taxon>Marchantia</taxon>
    </lineage>
</organism>
<evidence type="ECO:0000256" key="1">
    <source>
        <dbReference type="SAM" id="MobiDB-lite"/>
    </source>
</evidence>
<keyword evidence="3" id="KW-1185">Reference proteome</keyword>
<dbReference type="EMBL" id="KZ772733">
    <property type="protein sequence ID" value="PTQ36809.1"/>
    <property type="molecule type" value="Genomic_DNA"/>
</dbReference>
<proteinExistence type="predicted"/>
<name>A0A2R6WSI1_MARPO</name>
<evidence type="ECO:0000313" key="2">
    <source>
        <dbReference type="EMBL" id="PTQ36809.1"/>
    </source>
</evidence>
<sequence>MTAPAPSPPASSGLTSTISSARSFDLQDKESRALNHRYNNRSQTATVRSSGRRRGRVGLGWVSPAETGEVSNGGKYRGLGLGLGLGLGGLGAEGRGERVGQGPRRKRRGKGTICSCKLDGGPNKSRRRGWRG</sequence>
<reference evidence="3" key="1">
    <citation type="journal article" date="2017" name="Cell">
        <title>Insights into land plant evolution garnered from the Marchantia polymorpha genome.</title>
        <authorList>
            <person name="Bowman J.L."/>
            <person name="Kohchi T."/>
            <person name="Yamato K.T."/>
            <person name="Jenkins J."/>
            <person name="Shu S."/>
            <person name="Ishizaki K."/>
            <person name="Yamaoka S."/>
            <person name="Nishihama R."/>
            <person name="Nakamura Y."/>
            <person name="Berger F."/>
            <person name="Adam C."/>
            <person name="Aki S.S."/>
            <person name="Althoff F."/>
            <person name="Araki T."/>
            <person name="Arteaga-Vazquez M.A."/>
            <person name="Balasubrmanian S."/>
            <person name="Barry K."/>
            <person name="Bauer D."/>
            <person name="Boehm C.R."/>
            <person name="Briginshaw L."/>
            <person name="Caballero-Perez J."/>
            <person name="Catarino B."/>
            <person name="Chen F."/>
            <person name="Chiyoda S."/>
            <person name="Chovatia M."/>
            <person name="Davies K.M."/>
            <person name="Delmans M."/>
            <person name="Demura T."/>
            <person name="Dierschke T."/>
            <person name="Dolan L."/>
            <person name="Dorantes-Acosta A.E."/>
            <person name="Eklund D.M."/>
            <person name="Florent S.N."/>
            <person name="Flores-Sandoval E."/>
            <person name="Fujiyama A."/>
            <person name="Fukuzawa H."/>
            <person name="Galik B."/>
            <person name="Grimanelli D."/>
            <person name="Grimwood J."/>
            <person name="Grossniklaus U."/>
            <person name="Hamada T."/>
            <person name="Haseloff J."/>
            <person name="Hetherington A.J."/>
            <person name="Higo A."/>
            <person name="Hirakawa Y."/>
            <person name="Hundley H.N."/>
            <person name="Ikeda Y."/>
            <person name="Inoue K."/>
            <person name="Inoue S.I."/>
            <person name="Ishida S."/>
            <person name="Jia Q."/>
            <person name="Kakita M."/>
            <person name="Kanazawa T."/>
            <person name="Kawai Y."/>
            <person name="Kawashima T."/>
            <person name="Kennedy M."/>
            <person name="Kinose K."/>
            <person name="Kinoshita T."/>
            <person name="Kohara Y."/>
            <person name="Koide E."/>
            <person name="Komatsu K."/>
            <person name="Kopischke S."/>
            <person name="Kubo M."/>
            <person name="Kyozuka J."/>
            <person name="Lagercrantz U."/>
            <person name="Lin S.S."/>
            <person name="Lindquist E."/>
            <person name="Lipzen A.M."/>
            <person name="Lu C.W."/>
            <person name="De Luna E."/>
            <person name="Martienssen R.A."/>
            <person name="Minamino N."/>
            <person name="Mizutani M."/>
            <person name="Mizutani M."/>
            <person name="Mochizuki N."/>
            <person name="Monte I."/>
            <person name="Mosher R."/>
            <person name="Nagasaki H."/>
            <person name="Nakagami H."/>
            <person name="Naramoto S."/>
            <person name="Nishitani K."/>
            <person name="Ohtani M."/>
            <person name="Okamoto T."/>
            <person name="Okumura M."/>
            <person name="Phillips J."/>
            <person name="Pollak B."/>
            <person name="Reinders A."/>
            <person name="Rovekamp M."/>
            <person name="Sano R."/>
            <person name="Sawa S."/>
            <person name="Schmid M.W."/>
            <person name="Shirakawa M."/>
            <person name="Solano R."/>
            <person name="Spunde A."/>
            <person name="Suetsugu N."/>
            <person name="Sugano S."/>
            <person name="Sugiyama A."/>
            <person name="Sun R."/>
            <person name="Suzuki Y."/>
            <person name="Takenaka M."/>
            <person name="Takezawa D."/>
            <person name="Tomogane H."/>
            <person name="Tsuzuki M."/>
            <person name="Ueda T."/>
            <person name="Umeda M."/>
            <person name="Ward J.M."/>
            <person name="Watanabe Y."/>
            <person name="Yazaki K."/>
            <person name="Yokoyama R."/>
            <person name="Yoshitake Y."/>
            <person name="Yotsui I."/>
            <person name="Zachgo S."/>
            <person name="Schmutz J."/>
        </authorList>
    </citation>
    <scope>NUCLEOTIDE SEQUENCE [LARGE SCALE GENOMIC DNA]</scope>
    <source>
        <strain evidence="3">Tak-1</strain>
    </source>
</reference>
<feature type="region of interest" description="Disordered" evidence="1">
    <location>
        <begin position="90"/>
        <end position="132"/>
    </location>
</feature>